<keyword evidence="3" id="KW-0378">Hydrolase</keyword>
<proteinExistence type="predicted"/>
<dbReference type="InterPro" id="IPR003675">
    <property type="entry name" value="Rce1/LyrA-like_dom"/>
</dbReference>
<keyword evidence="4" id="KW-1185">Reference proteome</keyword>
<comment type="caution">
    <text evidence="3">The sequence shown here is derived from an EMBL/GenBank/DDBJ whole genome shotgun (WGS) entry which is preliminary data.</text>
</comment>
<reference evidence="3 4" key="1">
    <citation type="submission" date="2019-12" db="EMBL/GenBank/DDBJ databases">
        <title>Spirosoma sp. HMF4905 genome sequencing and assembly.</title>
        <authorList>
            <person name="Kang H."/>
            <person name="Cha I."/>
            <person name="Kim H."/>
            <person name="Joh K."/>
        </authorList>
    </citation>
    <scope>NUCLEOTIDE SEQUENCE [LARGE SCALE GENOMIC DNA]</scope>
    <source>
        <strain evidence="3 4">HMF4905</strain>
    </source>
</reference>
<keyword evidence="1" id="KW-0812">Transmembrane</keyword>
<keyword evidence="3" id="KW-0645">Protease</keyword>
<feature type="transmembrane region" description="Helical" evidence="1">
    <location>
        <begin position="236"/>
        <end position="255"/>
    </location>
</feature>
<name>A0A7K1S915_9BACT</name>
<feature type="transmembrane region" description="Helical" evidence="1">
    <location>
        <begin position="7"/>
        <end position="36"/>
    </location>
</feature>
<evidence type="ECO:0000259" key="2">
    <source>
        <dbReference type="Pfam" id="PF02517"/>
    </source>
</evidence>
<feature type="transmembrane region" description="Helical" evidence="1">
    <location>
        <begin position="276"/>
        <end position="293"/>
    </location>
</feature>
<keyword evidence="3" id="KW-0482">Metalloprotease</keyword>
<dbReference type="Pfam" id="PF02517">
    <property type="entry name" value="Rce1-like"/>
    <property type="match status" value="1"/>
</dbReference>
<sequence length="303" mass="34315">MQKLLRSALLFSGCVLLGMSAGAALSLLIVYLIGNIREINQLPKLIQQLSQLPDGWYVLISVLAISHLCSYLIPALIYWYSFEHATWKSFQTKALSAVSGLWAGLISVIVIQPFIDLLIDWNQHLKLPRALGAVEEWMYRKEQENILVTNQLVALDSVGQLIAALFVSAFIASIGEEVFFRGIIQRKLAEWTMNVHIAIWLAAILFSAAHFQFYGFFPRLLLGALFGYLYYWSGNLWVPISAHFINNGLIVITAYSQRQPAFGEIGLRLDTTTWPWIAFSIIGVISLLIYFYRVNQSVRSTMY</sequence>
<evidence type="ECO:0000313" key="4">
    <source>
        <dbReference type="Proteomes" id="UP000436006"/>
    </source>
</evidence>
<evidence type="ECO:0000256" key="1">
    <source>
        <dbReference type="SAM" id="Phobius"/>
    </source>
</evidence>
<dbReference type="PANTHER" id="PTHR43592">
    <property type="entry name" value="CAAX AMINO TERMINAL PROTEASE"/>
    <property type="match status" value="1"/>
</dbReference>
<protein>
    <submittedName>
        <fullName evidence="3">CPBP family intramembrane metalloprotease</fullName>
    </submittedName>
</protein>
<feature type="transmembrane region" description="Helical" evidence="1">
    <location>
        <begin position="195"/>
        <end position="216"/>
    </location>
</feature>
<dbReference type="EMBL" id="WPIN01000003">
    <property type="protein sequence ID" value="MVM30312.1"/>
    <property type="molecule type" value="Genomic_DNA"/>
</dbReference>
<feature type="domain" description="CAAX prenyl protease 2/Lysostaphin resistance protein A-like" evidence="2">
    <location>
        <begin position="161"/>
        <end position="248"/>
    </location>
</feature>
<dbReference type="AlphaFoldDB" id="A0A7K1S915"/>
<dbReference type="GO" id="GO:0004175">
    <property type="term" value="F:endopeptidase activity"/>
    <property type="evidence" value="ECO:0007669"/>
    <property type="project" value="UniProtKB-ARBA"/>
</dbReference>
<dbReference type="GO" id="GO:0008237">
    <property type="term" value="F:metallopeptidase activity"/>
    <property type="evidence" value="ECO:0007669"/>
    <property type="project" value="UniProtKB-KW"/>
</dbReference>
<dbReference type="GO" id="GO:0006508">
    <property type="term" value="P:proteolysis"/>
    <property type="evidence" value="ECO:0007669"/>
    <property type="project" value="UniProtKB-KW"/>
</dbReference>
<dbReference type="PANTHER" id="PTHR43592:SF15">
    <property type="entry name" value="CAAX AMINO TERMINAL PROTEASE FAMILY PROTEIN"/>
    <property type="match status" value="1"/>
</dbReference>
<dbReference type="Proteomes" id="UP000436006">
    <property type="component" value="Unassembled WGS sequence"/>
</dbReference>
<dbReference type="GO" id="GO:0080120">
    <property type="term" value="P:CAAX-box protein maturation"/>
    <property type="evidence" value="ECO:0007669"/>
    <property type="project" value="UniProtKB-ARBA"/>
</dbReference>
<feature type="transmembrane region" description="Helical" evidence="1">
    <location>
        <begin position="56"/>
        <end position="82"/>
    </location>
</feature>
<evidence type="ECO:0000313" key="3">
    <source>
        <dbReference type="EMBL" id="MVM30312.1"/>
    </source>
</evidence>
<dbReference type="RefSeq" id="WP_157584550.1">
    <property type="nucleotide sequence ID" value="NZ_WPIN01000003.1"/>
</dbReference>
<feature type="transmembrane region" description="Helical" evidence="1">
    <location>
        <begin position="161"/>
        <end position="183"/>
    </location>
</feature>
<feature type="transmembrane region" description="Helical" evidence="1">
    <location>
        <begin position="94"/>
        <end position="115"/>
    </location>
</feature>
<keyword evidence="1" id="KW-0472">Membrane</keyword>
<organism evidence="3 4">
    <name type="scientific">Spirosoma arboris</name>
    <dbReference type="NCBI Taxonomy" id="2682092"/>
    <lineage>
        <taxon>Bacteria</taxon>
        <taxon>Pseudomonadati</taxon>
        <taxon>Bacteroidota</taxon>
        <taxon>Cytophagia</taxon>
        <taxon>Cytophagales</taxon>
        <taxon>Cytophagaceae</taxon>
        <taxon>Spirosoma</taxon>
    </lineage>
</organism>
<gene>
    <name evidence="3" type="ORF">GO755_09730</name>
</gene>
<accession>A0A7K1S915</accession>
<keyword evidence="1" id="KW-1133">Transmembrane helix</keyword>